<dbReference type="CDD" id="cd09895">
    <property type="entry name" value="NGN_SP_UpxY"/>
    <property type="match status" value="1"/>
</dbReference>
<dbReference type="Gene3D" id="3.30.70.940">
    <property type="entry name" value="NusG, N-terminal domain"/>
    <property type="match status" value="1"/>
</dbReference>
<feature type="domain" description="NusG-like N-terminal" evidence="2">
    <location>
        <begin position="12"/>
        <end position="106"/>
    </location>
</feature>
<dbReference type="AlphaFoldDB" id="A0AAP3SKE1"/>
<reference evidence="3" key="1">
    <citation type="submission" date="2022-10" db="EMBL/GenBank/DDBJ databases">
        <title>Human gut microbiome strain richness.</title>
        <authorList>
            <person name="Chen-Liaw A."/>
        </authorList>
    </citation>
    <scope>NUCLEOTIDE SEQUENCE</scope>
    <source>
        <strain evidence="3">1001283st1_A3_1001283B150304_161114</strain>
    </source>
</reference>
<organism evidence="3 4">
    <name type="scientific">Bacteroides thetaiotaomicron</name>
    <dbReference type="NCBI Taxonomy" id="818"/>
    <lineage>
        <taxon>Bacteria</taxon>
        <taxon>Pseudomonadati</taxon>
        <taxon>Bacteroidota</taxon>
        <taxon>Bacteroidia</taxon>
        <taxon>Bacteroidales</taxon>
        <taxon>Bacteroidaceae</taxon>
        <taxon>Bacteroides</taxon>
    </lineage>
</organism>
<dbReference type="SUPFAM" id="SSF82679">
    <property type="entry name" value="N-utilization substance G protein NusG, N-terminal domain"/>
    <property type="match status" value="1"/>
</dbReference>
<gene>
    <name evidence="3" type="ORF">PO127_27785</name>
</gene>
<name>A0AAP3SKE1_BACT4</name>
<dbReference type="InterPro" id="IPR036735">
    <property type="entry name" value="NGN_dom_sf"/>
</dbReference>
<protein>
    <submittedName>
        <fullName evidence="3">UpxY family transcription antiterminator</fullName>
    </submittedName>
</protein>
<dbReference type="RefSeq" id="WP_195601372.1">
    <property type="nucleotide sequence ID" value="NZ_JADNKL010000074.1"/>
</dbReference>
<proteinExistence type="predicted"/>
<evidence type="ECO:0000313" key="4">
    <source>
        <dbReference type="Proteomes" id="UP001217776"/>
    </source>
</evidence>
<evidence type="ECO:0000256" key="1">
    <source>
        <dbReference type="ARBA" id="ARBA00023163"/>
    </source>
</evidence>
<dbReference type="EMBL" id="JAQNVG010000114">
    <property type="protein sequence ID" value="MDC2239542.1"/>
    <property type="molecule type" value="Genomic_DNA"/>
</dbReference>
<dbReference type="NCBIfam" id="NF033644">
    <property type="entry name" value="antiterm_UpxY"/>
    <property type="match status" value="1"/>
</dbReference>
<keyword evidence="1" id="KW-0804">Transcription</keyword>
<comment type="caution">
    <text evidence="3">The sequence shown here is derived from an EMBL/GenBank/DDBJ whole genome shotgun (WGS) entry which is preliminary data.</text>
</comment>
<sequence length="182" mass="21058">MEHANTVTTPLWYALRDLSRSHSKNPAYRVLSDEGFEVFTPMTRRLFTENGRRVSREVPFMHDLLFVHEVRERLDAAVGRLTNLQYRFARGGYRVPITVPDRNMEYFIRAVASSDEPRYFRPEEITPGMLGKRVRVIGGQLDGYEGRLLSARGSKRRRLLVEIPTFLTAAVEVSLDLIEIME</sequence>
<evidence type="ECO:0000313" key="3">
    <source>
        <dbReference type="EMBL" id="MDC2239542.1"/>
    </source>
</evidence>
<accession>A0AAP3SKE1</accession>
<dbReference type="GO" id="GO:0006354">
    <property type="term" value="P:DNA-templated transcription elongation"/>
    <property type="evidence" value="ECO:0007669"/>
    <property type="project" value="InterPro"/>
</dbReference>
<dbReference type="Proteomes" id="UP001217776">
    <property type="component" value="Unassembled WGS sequence"/>
</dbReference>
<dbReference type="Pfam" id="PF02357">
    <property type="entry name" value="NusG"/>
    <property type="match status" value="1"/>
</dbReference>
<evidence type="ECO:0000259" key="2">
    <source>
        <dbReference type="Pfam" id="PF02357"/>
    </source>
</evidence>
<dbReference type="InterPro" id="IPR006645">
    <property type="entry name" value="NGN-like_dom"/>
</dbReference>